<feature type="region of interest" description="Disordered" evidence="3">
    <location>
        <begin position="314"/>
        <end position="345"/>
    </location>
</feature>
<dbReference type="AlphaFoldDB" id="A0A238ZC63"/>
<organism evidence="6 7">
    <name type="scientific">Haloechinothrix alba</name>
    <dbReference type="NCBI Taxonomy" id="664784"/>
    <lineage>
        <taxon>Bacteria</taxon>
        <taxon>Bacillati</taxon>
        <taxon>Actinomycetota</taxon>
        <taxon>Actinomycetes</taxon>
        <taxon>Pseudonocardiales</taxon>
        <taxon>Pseudonocardiaceae</taxon>
        <taxon>Haloechinothrix</taxon>
    </lineage>
</organism>
<reference evidence="6 7" key="1">
    <citation type="submission" date="2017-06" db="EMBL/GenBank/DDBJ databases">
        <authorList>
            <person name="Kim H.J."/>
            <person name="Triplett B.A."/>
        </authorList>
    </citation>
    <scope>NUCLEOTIDE SEQUENCE [LARGE SCALE GENOMIC DNA]</scope>
    <source>
        <strain evidence="6 7">DSM 45207</strain>
    </source>
</reference>
<gene>
    <name evidence="6" type="ORF">SAMN06265360_12061</name>
</gene>
<protein>
    <submittedName>
        <fullName evidence="6">Polysaccharide deacetylase</fullName>
    </submittedName>
</protein>
<evidence type="ECO:0000256" key="4">
    <source>
        <dbReference type="SAM" id="SignalP"/>
    </source>
</evidence>
<feature type="region of interest" description="Disordered" evidence="3">
    <location>
        <begin position="22"/>
        <end position="57"/>
    </location>
</feature>
<accession>A0A238ZC63</accession>
<dbReference type="EMBL" id="FZNW01000020">
    <property type="protein sequence ID" value="SNR80669.1"/>
    <property type="molecule type" value="Genomic_DNA"/>
</dbReference>
<proteinExistence type="predicted"/>
<keyword evidence="7" id="KW-1185">Reference proteome</keyword>
<feature type="chain" id="PRO_5013394237" evidence="4">
    <location>
        <begin position="22"/>
        <end position="345"/>
    </location>
</feature>
<feature type="domain" description="NodB homology" evidence="5">
    <location>
        <begin position="120"/>
        <end position="246"/>
    </location>
</feature>
<evidence type="ECO:0000313" key="6">
    <source>
        <dbReference type="EMBL" id="SNR80669.1"/>
    </source>
</evidence>
<dbReference type="GO" id="GO:0016810">
    <property type="term" value="F:hydrolase activity, acting on carbon-nitrogen (but not peptide) bonds"/>
    <property type="evidence" value="ECO:0007669"/>
    <property type="project" value="InterPro"/>
</dbReference>
<dbReference type="Gene3D" id="3.20.20.370">
    <property type="entry name" value="Glycoside hydrolase/deacetylase"/>
    <property type="match status" value="1"/>
</dbReference>
<sequence>MNRPLPLIALLVLVHAACSPAAQDVSPGKTSTQHAEPSTPRSPASTAPPESDVKPADVGANELGEIPVLMYHRILPDGGGEYDLTPDEFRAELAYLHEHDYHPIRTVDLVRGEIDVPAGTTPVVLTFDDSTREQFGMSGDGQVDSDSAVGILREFAEEHSGFTPTGSFYVVGSLFGGTAERGKKLLRQLHEWGFEIGNHTISHANLSRLGAREVQAELAAGAAHIRDVVPDAEVATMALPHGARPAEPELARYGSHDGQEYRHEGVLLVGSNPAPSPFAAEFDPVAIPRIRSGPDGDFGSGYWFDIFERDPQRRYVSDGDPSTISFPEERSEELAPEFADRANPY</sequence>
<dbReference type="InterPro" id="IPR011330">
    <property type="entry name" value="Glyco_hydro/deAcase_b/a-brl"/>
</dbReference>
<dbReference type="PANTHER" id="PTHR34216">
    <property type="match status" value="1"/>
</dbReference>
<evidence type="ECO:0000256" key="3">
    <source>
        <dbReference type="SAM" id="MobiDB-lite"/>
    </source>
</evidence>
<name>A0A238ZC63_9PSEU</name>
<dbReference type="GO" id="GO:0005975">
    <property type="term" value="P:carbohydrate metabolic process"/>
    <property type="evidence" value="ECO:0007669"/>
    <property type="project" value="InterPro"/>
</dbReference>
<dbReference type="Proteomes" id="UP000198348">
    <property type="component" value="Unassembled WGS sequence"/>
</dbReference>
<dbReference type="InterPro" id="IPR051398">
    <property type="entry name" value="Polysacch_Deacetylase"/>
</dbReference>
<dbReference type="PANTHER" id="PTHR34216:SF3">
    <property type="entry name" value="POLY-BETA-1,6-N-ACETYL-D-GLUCOSAMINE N-DEACETYLASE"/>
    <property type="match status" value="1"/>
</dbReference>
<feature type="signal peptide" evidence="4">
    <location>
        <begin position="1"/>
        <end position="21"/>
    </location>
</feature>
<keyword evidence="2 4" id="KW-0732">Signal</keyword>
<evidence type="ECO:0000256" key="1">
    <source>
        <dbReference type="ARBA" id="ARBA00004613"/>
    </source>
</evidence>
<dbReference type="GO" id="GO:0005576">
    <property type="term" value="C:extracellular region"/>
    <property type="evidence" value="ECO:0007669"/>
    <property type="project" value="UniProtKB-SubCell"/>
</dbReference>
<dbReference type="Pfam" id="PF01522">
    <property type="entry name" value="Polysacc_deac_1"/>
    <property type="match status" value="1"/>
</dbReference>
<evidence type="ECO:0000259" key="5">
    <source>
        <dbReference type="Pfam" id="PF01522"/>
    </source>
</evidence>
<dbReference type="InterPro" id="IPR002509">
    <property type="entry name" value="NODB_dom"/>
</dbReference>
<dbReference type="SUPFAM" id="SSF88713">
    <property type="entry name" value="Glycoside hydrolase/deacetylase"/>
    <property type="match status" value="1"/>
</dbReference>
<comment type="subcellular location">
    <subcellularLocation>
        <location evidence="1">Secreted</location>
    </subcellularLocation>
</comment>
<dbReference type="OrthoDB" id="9778320at2"/>
<evidence type="ECO:0000313" key="7">
    <source>
        <dbReference type="Proteomes" id="UP000198348"/>
    </source>
</evidence>
<feature type="compositionally biased region" description="Low complexity" evidence="3">
    <location>
        <begin position="35"/>
        <end position="50"/>
    </location>
</feature>
<evidence type="ECO:0000256" key="2">
    <source>
        <dbReference type="ARBA" id="ARBA00022729"/>
    </source>
</evidence>